<dbReference type="Proteomes" id="UP000317572">
    <property type="component" value="Plasmid p1-159"/>
</dbReference>
<protein>
    <submittedName>
        <fullName evidence="1">Uncharacterized protein</fullName>
    </submittedName>
</protein>
<evidence type="ECO:0000313" key="1">
    <source>
        <dbReference type="EMBL" id="QDL35657.1"/>
    </source>
</evidence>
<dbReference type="EMBL" id="CP033894">
    <property type="protein sequence ID" value="QDL35657.1"/>
    <property type="molecule type" value="Genomic_DNA"/>
</dbReference>
<name>A0A515D5H3_SERLI</name>
<accession>A0A515D5H3</accession>
<evidence type="ECO:0000313" key="2">
    <source>
        <dbReference type="Proteomes" id="UP000317572"/>
    </source>
</evidence>
<keyword evidence="1" id="KW-0614">Plasmid</keyword>
<organism evidence="1 2">
    <name type="scientific">Serratia liquefaciens</name>
    <dbReference type="NCBI Taxonomy" id="614"/>
    <lineage>
        <taxon>Bacteria</taxon>
        <taxon>Pseudomonadati</taxon>
        <taxon>Pseudomonadota</taxon>
        <taxon>Gammaproteobacteria</taxon>
        <taxon>Enterobacterales</taxon>
        <taxon>Yersiniaceae</taxon>
        <taxon>Serratia</taxon>
    </lineage>
</organism>
<geneLocation type="plasmid" evidence="1 2">
    <name>p1-159</name>
</geneLocation>
<dbReference type="AlphaFoldDB" id="A0A515D5H3"/>
<sequence>MCDLCNTDANYFHTEECVYDHLVQDYPVMWLRDSTRIGAYYLCRELLSPEGMVLAMQNASPMKGWRLRMRYTETVDEALDPLRADVVELPSRPDALQAFRSF</sequence>
<gene>
    <name evidence="1" type="ORF">EGO53_28025</name>
</gene>
<proteinExistence type="predicted"/>
<dbReference type="RefSeq" id="WP_142816524.1">
    <property type="nucleotide sequence ID" value="NZ_CP033894.1"/>
</dbReference>
<reference evidence="1 2" key="1">
    <citation type="submission" date="2018-11" db="EMBL/GenBank/DDBJ databases">
        <title>The first complete genome of Serratia liquefaciens isolated from metalophyte plant revel distinctness adaptive mechanisms in an extreme habitat.</title>
        <authorList>
            <person name="Caneschi W.L."/>
            <person name="Sanchez A.B."/>
            <person name="Felestrino E.B."/>
            <person name="Assis R.A.B."/>
            <person name="Lemes C.G.C."/>
            <person name="Cordeiro I.F."/>
            <person name="Fonseca N.P."/>
            <person name="Villa M."/>
            <person name="Vieira I.T."/>
            <person name="Moraes L.A."/>
            <person name="Kamino L.H.Y."/>
            <person name="do Carmo F."/>
            <person name="Garcia C.M."/>
            <person name="Almeida N.F."/>
            <person name="Silva R.S."/>
            <person name="Ferro J.A."/>
            <person name="Ferro M.I.T."/>
            <person name="Varani A.M."/>
            <person name="Ferreira R.M."/>
            <person name="dos Santos V.L."/>
            <person name="Silva U.C."/>
            <person name="Setubal J.C."/>
            <person name="Moreira L.M."/>
        </authorList>
    </citation>
    <scope>NUCLEOTIDE SEQUENCE [LARGE SCALE GENOMIC DNA]</scope>
    <source>
        <strain evidence="1 2">FG3</strain>
        <plasmid evidence="1 2">p1-159</plasmid>
    </source>
</reference>